<dbReference type="OrthoDB" id="9790639at2"/>
<proteinExistence type="inferred from homology"/>
<dbReference type="InterPro" id="IPR043425">
    <property type="entry name" value="NusG-like"/>
</dbReference>
<comment type="function">
    <text evidence="4">Enhances distal genes transcription elongation in a specialized subset of operons that encode extracytoplasmic components.</text>
</comment>
<evidence type="ECO:0000256" key="2">
    <source>
        <dbReference type="ARBA" id="ARBA00023015"/>
    </source>
</evidence>
<dbReference type="Pfam" id="PF02357">
    <property type="entry name" value="NusG"/>
    <property type="match status" value="1"/>
</dbReference>
<dbReference type="SMART" id="SM00738">
    <property type="entry name" value="NGN"/>
    <property type="match status" value="1"/>
</dbReference>
<keyword evidence="1 4" id="KW-0889">Transcription antitermination</keyword>
<dbReference type="GO" id="GO:0003677">
    <property type="term" value="F:DNA binding"/>
    <property type="evidence" value="ECO:0007669"/>
    <property type="project" value="UniProtKB-UniRule"/>
</dbReference>
<gene>
    <name evidence="4 6" type="primary">rfaH</name>
    <name evidence="6" type="ORF">D5018_01645</name>
</gene>
<dbReference type="PANTHER" id="PTHR30265:SF7">
    <property type="entry name" value="TRANSCRIPTION ANTITERMINATION PROTEIN RFAH"/>
    <property type="match status" value="1"/>
</dbReference>
<evidence type="ECO:0000256" key="1">
    <source>
        <dbReference type="ARBA" id="ARBA00022814"/>
    </source>
</evidence>
<dbReference type="CDD" id="cd09892">
    <property type="entry name" value="NGN_SP_RfaH"/>
    <property type="match status" value="1"/>
</dbReference>
<dbReference type="EMBL" id="QZEI01000003">
    <property type="protein sequence ID" value="RLV61420.1"/>
    <property type="molecule type" value="Genomic_DNA"/>
</dbReference>
<dbReference type="InterPro" id="IPR008991">
    <property type="entry name" value="Translation_prot_SH3-like_sf"/>
</dbReference>
<dbReference type="AlphaFoldDB" id="A0A3L8Q1S0"/>
<dbReference type="Gene3D" id="3.30.70.940">
    <property type="entry name" value="NusG, N-terminal domain"/>
    <property type="match status" value="1"/>
</dbReference>
<keyword evidence="4" id="KW-0238">DNA-binding</keyword>
<dbReference type="PANTHER" id="PTHR30265">
    <property type="entry name" value="RHO-INTERACTING TRANSCRIPTION TERMINATION FACTOR NUSG"/>
    <property type="match status" value="1"/>
</dbReference>
<evidence type="ECO:0000259" key="5">
    <source>
        <dbReference type="SMART" id="SM00738"/>
    </source>
</evidence>
<protein>
    <recommendedName>
        <fullName evidence="4">Transcription antitermination protein RfaH</fullName>
    </recommendedName>
</protein>
<dbReference type="HAMAP" id="MF_00951">
    <property type="entry name" value="RfaH"/>
    <property type="match status" value="1"/>
</dbReference>
<dbReference type="RefSeq" id="WP_121837241.1">
    <property type="nucleotide sequence ID" value="NZ_ML014754.1"/>
</dbReference>
<dbReference type="InterPro" id="IPR010215">
    <property type="entry name" value="Transcription_antiterm_RfaH"/>
</dbReference>
<dbReference type="GO" id="GO:0005829">
    <property type="term" value="C:cytosol"/>
    <property type="evidence" value="ECO:0007669"/>
    <property type="project" value="TreeGrafter"/>
</dbReference>
<keyword evidence="3 4" id="KW-0804">Transcription</keyword>
<dbReference type="InterPro" id="IPR006645">
    <property type="entry name" value="NGN-like_dom"/>
</dbReference>
<dbReference type="NCBIfam" id="TIGR01955">
    <property type="entry name" value="RfaH"/>
    <property type="match status" value="1"/>
</dbReference>
<dbReference type="Proteomes" id="UP000281474">
    <property type="component" value="Unassembled WGS sequence"/>
</dbReference>
<sequence length="170" mass="19285">MKAWYLVYCKPKSEIRAQQNLQMQSIETYLPMYLEAKKQRSGKKTVSNVPLFPNYLFIYFDPKVTSVSRIHSTRGVSQIVGCKEVMTAIDPSLITAIKVQVAKMMNQPIELEEQLPQKGDKIKVNHGAFSEIEGVFEETSGEKRCFVLLKLLGSMKRVEVPLEAIDKLSA</sequence>
<comment type="caution">
    <text evidence="6">The sequence shown here is derived from an EMBL/GenBank/DDBJ whole genome shotgun (WGS) entry which is preliminary data.</text>
</comment>
<dbReference type="SUPFAM" id="SSF50104">
    <property type="entry name" value="Translation proteins SH3-like domain"/>
    <property type="match status" value="1"/>
</dbReference>
<dbReference type="NCBIfam" id="NF006534">
    <property type="entry name" value="PRK09014.1"/>
    <property type="match status" value="1"/>
</dbReference>
<organism evidence="6 7">
    <name type="scientific">Parashewanella curva</name>
    <dbReference type="NCBI Taxonomy" id="2338552"/>
    <lineage>
        <taxon>Bacteria</taxon>
        <taxon>Pseudomonadati</taxon>
        <taxon>Pseudomonadota</taxon>
        <taxon>Gammaproteobacteria</taxon>
        <taxon>Alteromonadales</taxon>
        <taxon>Shewanellaceae</taxon>
        <taxon>Parashewanella</taxon>
    </lineage>
</organism>
<dbReference type="InterPro" id="IPR036735">
    <property type="entry name" value="NGN_dom_sf"/>
</dbReference>
<evidence type="ECO:0000256" key="3">
    <source>
        <dbReference type="ARBA" id="ARBA00023163"/>
    </source>
</evidence>
<comment type="subunit">
    <text evidence="4">Interacts with both the nontemplate DNA and the RNA polymerase (RNAP).</text>
</comment>
<name>A0A3L8Q1S0_9GAMM</name>
<feature type="domain" description="NusG-like N-terminal" evidence="5">
    <location>
        <begin position="1"/>
        <end position="101"/>
    </location>
</feature>
<keyword evidence="7" id="KW-1185">Reference proteome</keyword>
<dbReference type="SUPFAM" id="SSF82679">
    <property type="entry name" value="N-utilization substance G protein NusG, N-terminal domain"/>
    <property type="match status" value="1"/>
</dbReference>
<dbReference type="GO" id="GO:0001073">
    <property type="term" value="F:transcription antitermination factor activity, DNA binding"/>
    <property type="evidence" value="ECO:0007669"/>
    <property type="project" value="UniProtKB-UniRule"/>
</dbReference>
<evidence type="ECO:0000256" key="4">
    <source>
        <dbReference type="HAMAP-Rule" id="MF_00951"/>
    </source>
</evidence>
<evidence type="ECO:0000313" key="6">
    <source>
        <dbReference type="EMBL" id="RLV61420.1"/>
    </source>
</evidence>
<accession>A0A3L8Q1S0</accession>
<reference evidence="6 7" key="1">
    <citation type="submission" date="2018-09" db="EMBL/GenBank/DDBJ databases">
        <title>Phylogeny of the Shewanellaceae, and recommendation for two new genera, Pseudoshewanella and Parashewanella.</title>
        <authorList>
            <person name="Wang G."/>
        </authorList>
    </citation>
    <scope>NUCLEOTIDE SEQUENCE [LARGE SCALE GENOMIC DNA]</scope>
    <source>
        <strain evidence="6 7">C51</strain>
    </source>
</reference>
<dbReference type="GO" id="GO:0006354">
    <property type="term" value="P:DNA-templated transcription elongation"/>
    <property type="evidence" value="ECO:0007669"/>
    <property type="project" value="InterPro"/>
</dbReference>
<comment type="similarity">
    <text evidence="4">Belongs to the RfaH family.</text>
</comment>
<keyword evidence="2 4" id="KW-0805">Transcription regulation</keyword>
<evidence type="ECO:0000313" key="7">
    <source>
        <dbReference type="Proteomes" id="UP000281474"/>
    </source>
</evidence>